<organism evidence="2 3">
    <name type="scientific">Candidatus Methylumidiphilus alinenensis</name>
    <dbReference type="NCBI Taxonomy" id="2202197"/>
    <lineage>
        <taxon>Bacteria</taxon>
        <taxon>Pseudomonadati</taxon>
        <taxon>Pseudomonadota</taxon>
        <taxon>Gammaproteobacteria</taxon>
        <taxon>Methylococcales</taxon>
        <taxon>Candidatus Methylumidiphilus</taxon>
    </lineage>
</organism>
<sequence>MHYPIVIHKDIASDYGVIVPDLPGCFSAGTTMDEAMTMAREAIECHIGGLLLDGDPLPTLQSLEIHQANPEYAGGVWCIVDIDISQFDDHVQRVNITLPRRILRTVDACAKRMGETRSGFIVRAALQTMREDADHGI</sequence>
<dbReference type="PANTHER" id="PTHR34504:SF2">
    <property type="entry name" value="UPF0150 PROTEIN SSL0259"/>
    <property type="match status" value="1"/>
</dbReference>
<accession>A0A2W4R7Z6</accession>
<feature type="domain" description="HicB-like antitoxin of toxin-antitoxin system" evidence="1">
    <location>
        <begin position="3"/>
        <end position="125"/>
    </location>
</feature>
<comment type="caution">
    <text evidence="2">The sequence shown here is derived from an EMBL/GenBank/DDBJ whole genome shotgun (WGS) entry which is preliminary data.</text>
</comment>
<dbReference type="SUPFAM" id="SSF143100">
    <property type="entry name" value="TTHA1013/TTHA0281-like"/>
    <property type="match status" value="1"/>
</dbReference>
<gene>
    <name evidence="2" type="ORF">DM484_13290</name>
</gene>
<dbReference type="Pfam" id="PF15919">
    <property type="entry name" value="HicB_lk_antitox"/>
    <property type="match status" value="1"/>
</dbReference>
<dbReference type="Gene3D" id="3.30.160.250">
    <property type="match status" value="1"/>
</dbReference>
<protein>
    <recommendedName>
        <fullName evidence="1">HicB-like antitoxin of toxin-antitoxin system domain-containing protein</fullName>
    </recommendedName>
</protein>
<reference evidence="2 3" key="1">
    <citation type="journal article" date="2018" name="Aquat. Microb. Ecol.">
        <title>Gammaproteobacterial methanotrophs dominate.</title>
        <authorList>
            <person name="Rissanen A.J."/>
            <person name="Saarenheimo J."/>
            <person name="Tiirola M."/>
            <person name="Peura S."/>
            <person name="Aalto S.L."/>
            <person name="Karvinen A."/>
            <person name="Nykanen H."/>
        </authorList>
    </citation>
    <scope>NUCLEOTIDE SEQUENCE [LARGE SCALE GENOMIC DNA]</scope>
    <source>
        <strain evidence="2">AMbin10</strain>
    </source>
</reference>
<dbReference type="AlphaFoldDB" id="A0A2W4R7Z6"/>
<dbReference type="InterPro" id="IPR010985">
    <property type="entry name" value="Ribbon_hlx_hlx"/>
</dbReference>
<proteinExistence type="predicted"/>
<dbReference type="GO" id="GO:0006355">
    <property type="term" value="P:regulation of DNA-templated transcription"/>
    <property type="evidence" value="ECO:0007669"/>
    <property type="project" value="InterPro"/>
</dbReference>
<dbReference type="EMBL" id="QJPH01000322">
    <property type="protein sequence ID" value="PZN78239.1"/>
    <property type="molecule type" value="Genomic_DNA"/>
</dbReference>
<dbReference type="Proteomes" id="UP000249396">
    <property type="component" value="Unassembled WGS sequence"/>
</dbReference>
<dbReference type="InterPro" id="IPR051404">
    <property type="entry name" value="TA_system_antitoxin"/>
</dbReference>
<dbReference type="InterPro" id="IPR031807">
    <property type="entry name" value="HicB-like"/>
</dbReference>
<dbReference type="SUPFAM" id="SSF47598">
    <property type="entry name" value="Ribbon-helix-helix"/>
    <property type="match status" value="1"/>
</dbReference>
<dbReference type="InterPro" id="IPR035069">
    <property type="entry name" value="TTHA1013/TTHA0281-like"/>
</dbReference>
<evidence type="ECO:0000259" key="1">
    <source>
        <dbReference type="Pfam" id="PF15919"/>
    </source>
</evidence>
<name>A0A2W4R7Z6_9GAMM</name>
<evidence type="ECO:0000313" key="3">
    <source>
        <dbReference type="Proteomes" id="UP000249396"/>
    </source>
</evidence>
<evidence type="ECO:0000313" key="2">
    <source>
        <dbReference type="EMBL" id="PZN78239.1"/>
    </source>
</evidence>
<dbReference type="PANTHER" id="PTHR34504">
    <property type="entry name" value="ANTITOXIN HICB"/>
    <property type="match status" value="1"/>
</dbReference>